<dbReference type="GO" id="GO:0016887">
    <property type="term" value="F:ATP hydrolysis activity"/>
    <property type="evidence" value="ECO:0007669"/>
    <property type="project" value="InterPro"/>
</dbReference>
<keyword evidence="2" id="KW-0813">Transport</keyword>
<keyword evidence="10" id="KW-1185">Reference proteome</keyword>
<evidence type="ECO:0000256" key="2">
    <source>
        <dbReference type="ARBA" id="ARBA00022448"/>
    </source>
</evidence>
<gene>
    <name evidence="9" type="primary">phnC</name>
    <name evidence="9" type="ORF">GCM10010136_16470</name>
</gene>
<dbReference type="InterPro" id="IPR027417">
    <property type="entry name" value="P-loop_NTPase"/>
</dbReference>
<evidence type="ECO:0000259" key="8">
    <source>
        <dbReference type="PROSITE" id="PS50893"/>
    </source>
</evidence>
<evidence type="ECO:0000256" key="1">
    <source>
        <dbReference type="ARBA" id="ARBA00005417"/>
    </source>
</evidence>
<evidence type="ECO:0000256" key="7">
    <source>
        <dbReference type="ARBA" id="ARBA00023136"/>
    </source>
</evidence>
<keyword evidence="5 9" id="KW-0067">ATP-binding</keyword>
<dbReference type="PROSITE" id="PS00211">
    <property type="entry name" value="ABC_TRANSPORTER_1"/>
    <property type="match status" value="1"/>
</dbReference>
<evidence type="ECO:0000256" key="4">
    <source>
        <dbReference type="ARBA" id="ARBA00022741"/>
    </source>
</evidence>
<keyword evidence="4" id="KW-0547">Nucleotide-binding</keyword>
<name>A0A8J3GGQ7_9HYPH</name>
<dbReference type="GO" id="GO:0015416">
    <property type="term" value="F:ABC-type phosphonate transporter activity"/>
    <property type="evidence" value="ECO:0007669"/>
    <property type="project" value="InterPro"/>
</dbReference>
<keyword evidence="7" id="KW-0472">Membrane</keyword>
<dbReference type="SMART" id="SM00382">
    <property type="entry name" value="AAA"/>
    <property type="match status" value="1"/>
</dbReference>
<accession>A0A8J3GGQ7</accession>
<dbReference type="SUPFAM" id="SSF52540">
    <property type="entry name" value="P-loop containing nucleoside triphosphate hydrolases"/>
    <property type="match status" value="1"/>
</dbReference>
<dbReference type="PANTHER" id="PTHR43166">
    <property type="entry name" value="AMINO ACID IMPORT ATP-BINDING PROTEIN"/>
    <property type="match status" value="1"/>
</dbReference>
<dbReference type="EMBL" id="BMZO01000005">
    <property type="protein sequence ID" value="GHC70315.1"/>
    <property type="molecule type" value="Genomic_DNA"/>
</dbReference>
<dbReference type="InterPro" id="IPR017871">
    <property type="entry name" value="ABC_transporter-like_CS"/>
</dbReference>
<protein>
    <submittedName>
        <fullName evidence="9">Phosphate-import ATP-binding protein PhnC</fullName>
    </submittedName>
</protein>
<sequence>MLAIEAKGVQKYFGALHVLRGIDLSIRSGEGVVLLGANGCGKSTFMRCLNRLETHDRGTITIEGQATETLHGKGLRDLRRHVGYVFQQFNLVPNISVFQNVLFGALGRRSWAGSLNLLAPAAERDRAMACLERVGLADKAAFRASQLSGGQQQRVAIARMLMQDPAIVIADEPIASLDPKAGREVLELLWEVVSERGLTVLCTLHQLDLAIEFGQRIVGMKAGKVHLDGPGKSFSRDELNELYHGQARVDALPLRAPSLEPAEA</sequence>
<dbReference type="NCBIfam" id="TIGR02315">
    <property type="entry name" value="ABC_phnC"/>
    <property type="match status" value="1"/>
</dbReference>
<dbReference type="AlphaFoldDB" id="A0A8J3GGQ7"/>
<dbReference type="InterPro" id="IPR050086">
    <property type="entry name" value="MetN_ABC_transporter-like"/>
</dbReference>
<dbReference type="Gene3D" id="3.40.50.300">
    <property type="entry name" value="P-loop containing nucleotide triphosphate hydrolases"/>
    <property type="match status" value="1"/>
</dbReference>
<dbReference type="PANTHER" id="PTHR43166:SF6">
    <property type="entry name" value="PHOSPHONATES IMPORT ATP-BINDING PROTEIN PHNC"/>
    <property type="match status" value="1"/>
</dbReference>
<feature type="domain" description="ABC transporter" evidence="8">
    <location>
        <begin position="4"/>
        <end position="247"/>
    </location>
</feature>
<keyword evidence="3" id="KW-1003">Cell membrane</keyword>
<comment type="caution">
    <text evidence="9">The sequence shown here is derived from an EMBL/GenBank/DDBJ whole genome shotgun (WGS) entry which is preliminary data.</text>
</comment>
<evidence type="ECO:0000256" key="6">
    <source>
        <dbReference type="ARBA" id="ARBA00022967"/>
    </source>
</evidence>
<dbReference type="GO" id="GO:0016020">
    <property type="term" value="C:membrane"/>
    <property type="evidence" value="ECO:0007669"/>
    <property type="project" value="InterPro"/>
</dbReference>
<keyword evidence="6" id="KW-1278">Translocase</keyword>
<dbReference type="Proteomes" id="UP000641137">
    <property type="component" value="Unassembled WGS sequence"/>
</dbReference>
<dbReference type="GO" id="GO:0005524">
    <property type="term" value="F:ATP binding"/>
    <property type="evidence" value="ECO:0007669"/>
    <property type="project" value="UniProtKB-KW"/>
</dbReference>
<dbReference type="InterPro" id="IPR012693">
    <property type="entry name" value="ABC_transpr_PhnC"/>
</dbReference>
<reference evidence="9" key="2">
    <citation type="submission" date="2020-09" db="EMBL/GenBank/DDBJ databases">
        <authorList>
            <person name="Sun Q."/>
            <person name="Kim S."/>
        </authorList>
    </citation>
    <scope>NUCLEOTIDE SEQUENCE</scope>
    <source>
        <strain evidence="9">KCTC 42097</strain>
    </source>
</reference>
<reference evidence="9" key="1">
    <citation type="journal article" date="2014" name="Int. J. Syst. Evol. Microbiol.">
        <title>Complete genome sequence of Corynebacterium casei LMG S-19264T (=DSM 44701T), isolated from a smear-ripened cheese.</title>
        <authorList>
            <consortium name="US DOE Joint Genome Institute (JGI-PGF)"/>
            <person name="Walter F."/>
            <person name="Albersmeier A."/>
            <person name="Kalinowski J."/>
            <person name="Ruckert C."/>
        </authorList>
    </citation>
    <scope>NUCLEOTIDE SEQUENCE</scope>
    <source>
        <strain evidence="9">KCTC 42097</strain>
    </source>
</reference>
<evidence type="ECO:0000313" key="9">
    <source>
        <dbReference type="EMBL" id="GHC70315.1"/>
    </source>
</evidence>
<dbReference type="PROSITE" id="PS50893">
    <property type="entry name" value="ABC_TRANSPORTER_2"/>
    <property type="match status" value="1"/>
</dbReference>
<dbReference type="RefSeq" id="WP_189489528.1">
    <property type="nucleotide sequence ID" value="NZ_BMZO01000005.1"/>
</dbReference>
<evidence type="ECO:0000256" key="3">
    <source>
        <dbReference type="ARBA" id="ARBA00022475"/>
    </source>
</evidence>
<dbReference type="Pfam" id="PF00005">
    <property type="entry name" value="ABC_tran"/>
    <property type="match status" value="1"/>
</dbReference>
<dbReference type="CDD" id="cd03256">
    <property type="entry name" value="ABC_PhnC_transporter"/>
    <property type="match status" value="1"/>
</dbReference>
<proteinExistence type="inferred from homology"/>
<comment type="similarity">
    <text evidence="1">Belongs to the ABC transporter superfamily.</text>
</comment>
<evidence type="ECO:0000256" key="5">
    <source>
        <dbReference type="ARBA" id="ARBA00022840"/>
    </source>
</evidence>
<evidence type="ECO:0000313" key="10">
    <source>
        <dbReference type="Proteomes" id="UP000641137"/>
    </source>
</evidence>
<organism evidence="9 10">
    <name type="scientific">Limoniibacter endophyticus</name>
    <dbReference type="NCBI Taxonomy" id="1565040"/>
    <lineage>
        <taxon>Bacteria</taxon>
        <taxon>Pseudomonadati</taxon>
        <taxon>Pseudomonadota</taxon>
        <taxon>Alphaproteobacteria</taxon>
        <taxon>Hyphomicrobiales</taxon>
        <taxon>Bartonellaceae</taxon>
        <taxon>Limoniibacter</taxon>
    </lineage>
</organism>
<dbReference type="InterPro" id="IPR003439">
    <property type="entry name" value="ABC_transporter-like_ATP-bd"/>
</dbReference>
<dbReference type="InterPro" id="IPR003593">
    <property type="entry name" value="AAA+_ATPase"/>
</dbReference>